<organism evidence="3 4">
    <name type="scientific">Lasiosphaeria miniovina</name>
    <dbReference type="NCBI Taxonomy" id="1954250"/>
    <lineage>
        <taxon>Eukaryota</taxon>
        <taxon>Fungi</taxon>
        <taxon>Dikarya</taxon>
        <taxon>Ascomycota</taxon>
        <taxon>Pezizomycotina</taxon>
        <taxon>Sordariomycetes</taxon>
        <taxon>Sordariomycetidae</taxon>
        <taxon>Sordariales</taxon>
        <taxon>Lasiosphaeriaceae</taxon>
        <taxon>Lasiosphaeria</taxon>
    </lineage>
</organism>
<name>A0AA40ATF0_9PEZI</name>
<dbReference type="AlphaFoldDB" id="A0AA40ATF0"/>
<comment type="caution">
    <text evidence="3">The sequence shown here is derived from an EMBL/GenBank/DDBJ whole genome shotgun (WGS) entry which is preliminary data.</text>
</comment>
<dbReference type="Pfam" id="PF20237">
    <property type="entry name" value="DUF6594"/>
    <property type="match status" value="1"/>
</dbReference>
<keyword evidence="1" id="KW-0472">Membrane</keyword>
<gene>
    <name evidence="3" type="ORF">B0T26DRAFT_739166</name>
</gene>
<dbReference type="EMBL" id="JAUIRO010000003">
    <property type="protein sequence ID" value="KAK0721690.1"/>
    <property type="molecule type" value="Genomic_DNA"/>
</dbReference>
<dbReference type="GeneID" id="85326942"/>
<evidence type="ECO:0000313" key="4">
    <source>
        <dbReference type="Proteomes" id="UP001172101"/>
    </source>
</evidence>
<protein>
    <recommendedName>
        <fullName evidence="2">DUF6594 domain-containing protein</fullName>
    </recommendedName>
</protein>
<keyword evidence="1" id="KW-0812">Transmembrane</keyword>
<proteinExistence type="predicted"/>
<sequence length="207" mass="23583">MKPLRSCLPLWTPSEAVPGDGTQTMKIEEYRLGYPRFTALISAHDPFLCRRFKKLRARLLLSKQGKLSALEQRLERVDRDEPCPLFLGKARSDGSQDRASILAEIEFSLLQLLTWVEDKLIRYYPGFRKSRSHKVSTDPNVIVYSGPWIQLLFLITLLLLMLVVICNLIDTISIRLVVVMACTISYLLILFALTRSRTMNLVLAGAT</sequence>
<reference evidence="3" key="1">
    <citation type="submission" date="2023-06" db="EMBL/GenBank/DDBJ databases">
        <title>Genome-scale phylogeny and comparative genomics of the fungal order Sordariales.</title>
        <authorList>
            <consortium name="Lawrence Berkeley National Laboratory"/>
            <person name="Hensen N."/>
            <person name="Bonometti L."/>
            <person name="Westerberg I."/>
            <person name="Brannstrom I.O."/>
            <person name="Guillou S."/>
            <person name="Cros-Aarteil S."/>
            <person name="Calhoun S."/>
            <person name="Haridas S."/>
            <person name="Kuo A."/>
            <person name="Mondo S."/>
            <person name="Pangilinan J."/>
            <person name="Riley R."/>
            <person name="LaButti K."/>
            <person name="Andreopoulos B."/>
            <person name="Lipzen A."/>
            <person name="Chen C."/>
            <person name="Yanf M."/>
            <person name="Daum C."/>
            <person name="Ng V."/>
            <person name="Clum A."/>
            <person name="Steindorff A."/>
            <person name="Ohm R."/>
            <person name="Martin F."/>
            <person name="Silar P."/>
            <person name="Natvig D."/>
            <person name="Lalanne C."/>
            <person name="Gautier V."/>
            <person name="Ament-velasquez S.L."/>
            <person name="Kruys A."/>
            <person name="Hutchinson M.I."/>
            <person name="Powell A.J."/>
            <person name="Barry K."/>
            <person name="Miller A.N."/>
            <person name="Grigoriev I.V."/>
            <person name="Debuchy R."/>
            <person name="Gladieux P."/>
            <person name="Thoren M.H."/>
            <person name="Johannesson H."/>
        </authorList>
    </citation>
    <scope>NUCLEOTIDE SEQUENCE</scope>
    <source>
        <strain evidence="3">SMH2392-1A</strain>
    </source>
</reference>
<evidence type="ECO:0000259" key="2">
    <source>
        <dbReference type="Pfam" id="PF20237"/>
    </source>
</evidence>
<evidence type="ECO:0000256" key="1">
    <source>
        <dbReference type="SAM" id="Phobius"/>
    </source>
</evidence>
<evidence type="ECO:0000313" key="3">
    <source>
        <dbReference type="EMBL" id="KAK0721690.1"/>
    </source>
</evidence>
<feature type="domain" description="DUF6594" evidence="2">
    <location>
        <begin position="34"/>
        <end position="109"/>
    </location>
</feature>
<dbReference type="RefSeq" id="XP_060297614.1">
    <property type="nucleotide sequence ID" value="XM_060443672.1"/>
</dbReference>
<dbReference type="PANTHER" id="PTHR34502:SF3">
    <property type="entry name" value="DUF6594 DOMAIN-CONTAINING PROTEIN"/>
    <property type="match status" value="1"/>
</dbReference>
<keyword evidence="1" id="KW-1133">Transmembrane helix</keyword>
<accession>A0AA40ATF0</accession>
<feature type="transmembrane region" description="Helical" evidence="1">
    <location>
        <begin position="148"/>
        <end position="169"/>
    </location>
</feature>
<feature type="transmembrane region" description="Helical" evidence="1">
    <location>
        <begin position="176"/>
        <end position="193"/>
    </location>
</feature>
<keyword evidence="4" id="KW-1185">Reference proteome</keyword>
<dbReference type="Proteomes" id="UP001172101">
    <property type="component" value="Unassembled WGS sequence"/>
</dbReference>
<dbReference type="PANTHER" id="PTHR34502">
    <property type="entry name" value="DUF6594 DOMAIN-CONTAINING PROTEIN-RELATED"/>
    <property type="match status" value="1"/>
</dbReference>
<dbReference type="InterPro" id="IPR046529">
    <property type="entry name" value="DUF6594"/>
</dbReference>